<accession>A0AAE0ZQ08</accession>
<dbReference type="InterPro" id="IPR024079">
    <property type="entry name" value="MetalloPept_cat_dom_sf"/>
</dbReference>
<protein>
    <recommendedName>
        <fullName evidence="3">ShKT domain-containing protein</fullName>
    </recommendedName>
</protein>
<gene>
    <name evidence="4" type="ORF">RRG08_053657</name>
</gene>
<dbReference type="Pfam" id="PF01549">
    <property type="entry name" value="ShK"/>
    <property type="match status" value="2"/>
</dbReference>
<comment type="caution">
    <text evidence="1">Lacks conserved residue(s) required for the propagation of feature annotation.</text>
</comment>
<proteinExistence type="predicted"/>
<dbReference type="PROSITE" id="PS51670">
    <property type="entry name" value="SHKT"/>
    <property type="match status" value="2"/>
</dbReference>
<feature type="domain" description="ShKT" evidence="3">
    <location>
        <begin position="291"/>
        <end position="325"/>
    </location>
</feature>
<name>A0AAE0ZQ08_9GAST</name>
<feature type="disulfide bond" evidence="1">
    <location>
        <begin position="331"/>
        <end position="365"/>
    </location>
</feature>
<evidence type="ECO:0000313" key="5">
    <source>
        <dbReference type="Proteomes" id="UP001283361"/>
    </source>
</evidence>
<evidence type="ECO:0000259" key="3">
    <source>
        <dbReference type="PROSITE" id="PS51670"/>
    </source>
</evidence>
<dbReference type="EMBL" id="JAWDGP010003546">
    <property type="protein sequence ID" value="KAK3773272.1"/>
    <property type="molecule type" value="Genomic_DNA"/>
</dbReference>
<dbReference type="AlphaFoldDB" id="A0AAE0ZQ08"/>
<organism evidence="4 5">
    <name type="scientific">Elysia crispata</name>
    <name type="common">lettuce slug</name>
    <dbReference type="NCBI Taxonomy" id="231223"/>
    <lineage>
        <taxon>Eukaryota</taxon>
        <taxon>Metazoa</taxon>
        <taxon>Spiralia</taxon>
        <taxon>Lophotrochozoa</taxon>
        <taxon>Mollusca</taxon>
        <taxon>Gastropoda</taxon>
        <taxon>Heterobranchia</taxon>
        <taxon>Euthyneura</taxon>
        <taxon>Panpulmonata</taxon>
        <taxon>Sacoglossa</taxon>
        <taxon>Placobranchoidea</taxon>
        <taxon>Plakobranchidae</taxon>
        <taxon>Elysia</taxon>
    </lineage>
</organism>
<dbReference type="SMART" id="SM00254">
    <property type="entry name" value="ShKT"/>
    <property type="match status" value="2"/>
</dbReference>
<dbReference type="InterPro" id="IPR003582">
    <property type="entry name" value="ShKT_dom"/>
</dbReference>
<sequence length="365" mass="41903">MRLPSPANKSLHLPDSRDYRPGSATETNSCQDVREVPLNLRSASFMKPDGLDIFYQKYTEAYGILVVSSKHVPDDALRRACYVLRFMLADHSVVREWVYRMSGRIGVMGKDEVTNDIPEHRHYSDWWNRRTRGLGSSYNMPVTTAGEENILCYQKDNYRSQDIMVHELSHCIHFLGAAVGIQGWDGRLRAAYAHAKKTGLFEDTYFMENAQEYFAEGVQSYFNVQKFVPYPDGVQGPIATRDALKDYDPDLYNVIKEIFPCDNTYLKRCESNRTQEDAQQLRMNCEPKGRCKDNHPACEFWSGTNKCTENQRYMSFECRKSCGICTADENCFDEHVNCGFWASTGECAANPDYMLFSCKKSCKVC</sequence>
<feature type="disulfide bond" evidence="1">
    <location>
        <begin position="291"/>
        <end position="325"/>
    </location>
</feature>
<comment type="caution">
    <text evidence="4">The sequence shown here is derived from an EMBL/GenBank/DDBJ whole genome shotgun (WGS) entry which is preliminary data.</text>
</comment>
<dbReference type="GO" id="GO:0008237">
    <property type="term" value="F:metallopeptidase activity"/>
    <property type="evidence" value="ECO:0007669"/>
    <property type="project" value="InterPro"/>
</dbReference>
<dbReference type="SUPFAM" id="SSF55486">
    <property type="entry name" value="Metalloproteases ('zincins'), catalytic domain"/>
    <property type="match status" value="1"/>
</dbReference>
<feature type="domain" description="ShKT" evidence="3">
    <location>
        <begin position="331"/>
        <end position="365"/>
    </location>
</feature>
<reference evidence="4" key="1">
    <citation type="journal article" date="2023" name="G3 (Bethesda)">
        <title>A reference genome for the long-term kleptoplast-retaining sea slug Elysia crispata morphotype clarki.</title>
        <authorList>
            <person name="Eastman K.E."/>
            <person name="Pendleton A.L."/>
            <person name="Shaikh M.A."/>
            <person name="Suttiyut T."/>
            <person name="Ogas R."/>
            <person name="Tomko P."/>
            <person name="Gavelis G."/>
            <person name="Widhalm J.R."/>
            <person name="Wisecaver J.H."/>
        </authorList>
    </citation>
    <scope>NUCLEOTIDE SEQUENCE</scope>
    <source>
        <strain evidence="4">ECLA1</strain>
    </source>
</reference>
<evidence type="ECO:0000256" key="2">
    <source>
        <dbReference type="SAM" id="MobiDB-lite"/>
    </source>
</evidence>
<keyword evidence="5" id="KW-1185">Reference proteome</keyword>
<dbReference type="Proteomes" id="UP001283361">
    <property type="component" value="Unassembled WGS sequence"/>
</dbReference>
<dbReference type="Gene3D" id="3.40.390.10">
    <property type="entry name" value="Collagenase (Catalytic Domain)"/>
    <property type="match status" value="1"/>
</dbReference>
<evidence type="ECO:0000313" key="4">
    <source>
        <dbReference type="EMBL" id="KAK3773272.1"/>
    </source>
</evidence>
<keyword evidence="1" id="KW-1015">Disulfide bond</keyword>
<feature type="region of interest" description="Disordered" evidence="2">
    <location>
        <begin position="1"/>
        <end position="28"/>
    </location>
</feature>
<evidence type="ECO:0000256" key="1">
    <source>
        <dbReference type="PROSITE-ProRule" id="PRU01005"/>
    </source>
</evidence>